<reference evidence="1 2" key="1">
    <citation type="submission" date="2018-06" db="EMBL/GenBank/DDBJ databases">
        <title>Comparative genomics reveals the genomic features of Rhizophagus irregularis, R. cerebriforme, R. diaphanum and Gigaspora rosea, and their symbiotic lifestyle signature.</title>
        <authorList>
            <person name="Morin E."/>
            <person name="San Clemente H."/>
            <person name="Chen E.C.H."/>
            <person name="De La Providencia I."/>
            <person name="Hainaut M."/>
            <person name="Kuo A."/>
            <person name="Kohler A."/>
            <person name="Murat C."/>
            <person name="Tang N."/>
            <person name="Roy S."/>
            <person name="Loubradou J."/>
            <person name="Henrissat B."/>
            <person name="Grigoriev I.V."/>
            <person name="Corradi N."/>
            <person name="Roux C."/>
            <person name="Martin F.M."/>
        </authorList>
    </citation>
    <scope>NUCLEOTIDE SEQUENCE [LARGE SCALE GENOMIC DNA]</scope>
    <source>
        <strain evidence="1 2">DAOM 194757</strain>
    </source>
</reference>
<accession>A0A397UB52</accession>
<organism evidence="1 2">
    <name type="scientific">Gigaspora rosea</name>
    <dbReference type="NCBI Taxonomy" id="44941"/>
    <lineage>
        <taxon>Eukaryota</taxon>
        <taxon>Fungi</taxon>
        <taxon>Fungi incertae sedis</taxon>
        <taxon>Mucoromycota</taxon>
        <taxon>Glomeromycotina</taxon>
        <taxon>Glomeromycetes</taxon>
        <taxon>Diversisporales</taxon>
        <taxon>Gigasporaceae</taxon>
        <taxon>Gigaspora</taxon>
    </lineage>
</organism>
<name>A0A397UB52_9GLOM</name>
<evidence type="ECO:0000313" key="2">
    <source>
        <dbReference type="Proteomes" id="UP000266673"/>
    </source>
</evidence>
<sequence>MNNNLANMQLKINLNSYETGEISKVYFVALNISNKSIEEMTKDFWILYTRFYDLKSGSLSLLVKARTYWKKNINYIIIVLLLIYHQNHGINSDFENEDLDLET</sequence>
<dbReference type="AlphaFoldDB" id="A0A397UB52"/>
<gene>
    <name evidence="1" type="ORF">C2G38_2217486</name>
</gene>
<comment type="caution">
    <text evidence="1">The sequence shown here is derived from an EMBL/GenBank/DDBJ whole genome shotgun (WGS) entry which is preliminary data.</text>
</comment>
<dbReference type="Proteomes" id="UP000266673">
    <property type="component" value="Unassembled WGS sequence"/>
</dbReference>
<keyword evidence="2" id="KW-1185">Reference proteome</keyword>
<proteinExistence type="predicted"/>
<dbReference type="EMBL" id="QKWP01001840">
    <property type="protein sequence ID" value="RIB06287.1"/>
    <property type="molecule type" value="Genomic_DNA"/>
</dbReference>
<evidence type="ECO:0000313" key="1">
    <source>
        <dbReference type="EMBL" id="RIB06287.1"/>
    </source>
</evidence>
<protein>
    <submittedName>
        <fullName evidence="1">Uncharacterized protein</fullName>
    </submittedName>
</protein>